<protein>
    <submittedName>
        <fullName evidence="1">Uncharacterized protein</fullName>
    </submittedName>
</protein>
<reference evidence="1" key="1">
    <citation type="submission" date="2020-02" db="EMBL/GenBank/DDBJ databases">
        <authorList>
            <person name="Palmer J.M."/>
        </authorList>
    </citation>
    <scope>NUCLEOTIDE SEQUENCE</scope>
    <source>
        <strain evidence="1">EPUS1.4</strain>
        <tissue evidence="1">Thallus</tissue>
    </source>
</reference>
<comment type="caution">
    <text evidence="1">The sequence shown here is derived from an EMBL/GenBank/DDBJ whole genome shotgun (WGS) entry which is preliminary data.</text>
</comment>
<proteinExistence type="predicted"/>
<organism evidence="1 2">
    <name type="scientific">Endocarpon pusillum</name>
    <dbReference type="NCBI Taxonomy" id="364733"/>
    <lineage>
        <taxon>Eukaryota</taxon>
        <taxon>Fungi</taxon>
        <taxon>Dikarya</taxon>
        <taxon>Ascomycota</taxon>
        <taxon>Pezizomycotina</taxon>
        <taxon>Eurotiomycetes</taxon>
        <taxon>Chaetothyriomycetidae</taxon>
        <taxon>Verrucariales</taxon>
        <taxon>Verrucariaceae</taxon>
        <taxon>Endocarpon</taxon>
    </lineage>
</organism>
<evidence type="ECO:0000313" key="2">
    <source>
        <dbReference type="Proteomes" id="UP000606974"/>
    </source>
</evidence>
<evidence type="ECO:0000313" key="1">
    <source>
        <dbReference type="EMBL" id="KAF7503200.1"/>
    </source>
</evidence>
<dbReference type="AlphaFoldDB" id="A0A8H7DZB4"/>
<name>A0A8H7DZB4_9EURO</name>
<gene>
    <name evidence="1" type="ORF">GJ744_004233</name>
</gene>
<keyword evidence="2" id="KW-1185">Reference proteome</keyword>
<dbReference type="Proteomes" id="UP000606974">
    <property type="component" value="Unassembled WGS sequence"/>
</dbReference>
<sequence>MHPEVFTEFTTAAQVPHMCPAQSCLLNAAGIVLAASTALAVVQRLAGICISDFTFLNDGSSQASRLPSKLEFYFDTDFKHEKFAVESPYVSSDYELTGQHSSHYGLPFSD</sequence>
<dbReference type="EMBL" id="JAACFV010000192">
    <property type="protein sequence ID" value="KAF7503200.1"/>
    <property type="molecule type" value="Genomic_DNA"/>
</dbReference>
<accession>A0A8H7DZB4</accession>